<feature type="transmembrane region" description="Helical" evidence="6">
    <location>
        <begin position="231"/>
        <end position="249"/>
    </location>
</feature>
<comment type="similarity">
    <text evidence="2">Belongs to the NIPA family.</text>
</comment>
<sequence length="408" mass="44666">MVLLPKSCKEGEVFPLSCPNSQHAWCQILNVSELQASFFVYSGRYPNETVLNVSTPQGSKYSLYLGVALAIGSSIFVGSSFILKKKGLLQMAAKGFTRAGEGGYSYLKEWLWWAGLLSMGIGEAANFAAYAFAPATLVTPLGALSVLISAILSSYFLDEKLNIHGKMGCVLSILGSTVMVIHAPEEEQITSLDDMEIKLKDPVFIVFAAVVILTSLVLIFVVAPRFGQTNILVYISICSLIGAFSVSSVKGLGIAIKDMLYQKPVFRNPLLYVLAVILVLAVSTQINYLNKSLDVFNTSLVTPIYYVCFTTTVVICSVILFKEWNSMELGDIVGTLSGFFTIIIGIFFLHAFKNVSITWNQLAASVKKEPSLPLHAYESHHTLLENMDAPLSICDEDNTLFSRGNERQ</sequence>
<organism evidence="7 8">
    <name type="scientific">Thamnophis sirtalis</name>
    <dbReference type="NCBI Taxonomy" id="35019"/>
    <lineage>
        <taxon>Eukaryota</taxon>
        <taxon>Metazoa</taxon>
        <taxon>Chordata</taxon>
        <taxon>Craniata</taxon>
        <taxon>Vertebrata</taxon>
        <taxon>Euteleostomi</taxon>
        <taxon>Lepidosauria</taxon>
        <taxon>Squamata</taxon>
        <taxon>Bifurcata</taxon>
        <taxon>Unidentata</taxon>
        <taxon>Episquamata</taxon>
        <taxon>Toxicofera</taxon>
        <taxon>Serpentes</taxon>
        <taxon>Colubroidea</taxon>
        <taxon>Colubridae</taxon>
        <taxon>Natricinae</taxon>
        <taxon>Thamnophis</taxon>
    </lineage>
</organism>
<dbReference type="Pfam" id="PF05653">
    <property type="entry name" value="Mg_trans_NIPA"/>
    <property type="match status" value="1"/>
</dbReference>
<accession>A0A6I9Z0M2</accession>
<name>A0A6I9Z0M2_9SAUR</name>
<feature type="transmembrane region" description="Helical" evidence="6">
    <location>
        <begin position="61"/>
        <end position="83"/>
    </location>
</feature>
<dbReference type="GO" id="GO:0015095">
    <property type="term" value="F:magnesium ion transmembrane transporter activity"/>
    <property type="evidence" value="ECO:0007669"/>
    <property type="project" value="InterPro"/>
</dbReference>
<dbReference type="GeneID" id="106555156"/>
<evidence type="ECO:0000256" key="4">
    <source>
        <dbReference type="ARBA" id="ARBA00022989"/>
    </source>
</evidence>
<gene>
    <name evidence="8" type="primary">LOC106555156</name>
</gene>
<feature type="transmembrane region" description="Helical" evidence="6">
    <location>
        <begin position="269"/>
        <end position="288"/>
    </location>
</feature>
<dbReference type="GO" id="GO:0016020">
    <property type="term" value="C:membrane"/>
    <property type="evidence" value="ECO:0007669"/>
    <property type="project" value="UniProtKB-SubCell"/>
</dbReference>
<dbReference type="PANTHER" id="PTHR12570:SF13">
    <property type="entry name" value="MAGNESIUM TRANSPORTER NIPA3"/>
    <property type="match status" value="1"/>
</dbReference>
<evidence type="ECO:0000256" key="2">
    <source>
        <dbReference type="ARBA" id="ARBA00007230"/>
    </source>
</evidence>
<keyword evidence="7" id="KW-1185">Reference proteome</keyword>
<evidence type="ECO:0000256" key="3">
    <source>
        <dbReference type="ARBA" id="ARBA00022692"/>
    </source>
</evidence>
<proteinExistence type="inferred from homology"/>
<protein>
    <submittedName>
        <fullName evidence="8">Magnesium transporter NIPA3-like</fullName>
    </submittedName>
</protein>
<dbReference type="OrthoDB" id="6428174at2759"/>
<keyword evidence="4 6" id="KW-1133">Transmembrane helix</keyword>
<feature type="transmembrane region" description="Helical" evidence="6">
    <location>
        <begin position="138"/>
        <end position="157"/>
    </location>
</feature>
<dbReference type="Proteomes" id="UP000504617">
    <property type="component" value="Unplaced"/>
</dbReference>
<dbReference type="KEGG" id="tsr:106555156"/>
<feature type="transmembrane region" description="Helical" evidence="6">
    <location>
        <begin position="203"/>
        <end position="224"/>
    </location>
</feature>
<dbReference type="InterPro" id="IPR008521">
    <property type="entry name" value="Mg_trans_NIPA"/>
</dbReference>
<reference evidence="8" key="1">
    <citation type="submission" date="2025-08" db="UniProtKB">
        <authorList>
            <consortium name="RefSeq"/>
        </authorList>
    </citation>
    <scope>IDENTIFICATION</scope>
</reference>
<feature type="transmembrane region" description="Helical" evidence="6">
    <location>
        <begin position="332"/>
        <end position="352"/>
    </location>
</feature>
<dbReference type="AlphaFoldDB" id="A0A6I9Z0M2"/>
<evidence type="ECO:0000256" key="5">
    <source>
        <dbReference type="ARBA" id="ARBA00023136"/>
    </source>
</evidence>
<keyword evidence="3 6" id="KW-0812">Transmembrane</keyword>
<dbReference type="SUPFAM" id="SSF103481">
    <property type="entry name" value="Multidrug resistance efflux transporter EmrE"/>
    <property type="match status" value="1"/>
</dbReference>
<evidence type="ECO:0000256" key="6">
    <source>
        <dbReference type="SAM" id="Phobius"/>
    </source>
</evidence>
<dbReference type="RefSeq" id="XP_013929410.1">
    <property type="nucleotide sequence ID" value="XM_014073935.1"/>
</dbReference>
<evidence type="ECO:0000313" key="8">
    <source>
        <dbReference type="RefSeq" id="XP_013929410.1"/>
    </source>
</evidence>
<keyword evidence="5 6" id="KW-0472">Membrane</keyword>
<feature type="transmembrane region" description="Helical" evidence="6">
    <location>
        <begin position="300"/>
        <end position="320"/>
    </location>
</feature>
<evidence type="ECO:0000256" key="1">
    <source>
        <dbReference type="ARBA" id="ARBA00004141"/>
    </source>
</evidence>
<dbReference type="InterPro" id="IPR037185">
    <property type="entry name" value="EmrE-like"/>
</dbReference>
<comment type="subcellular location">
    <subcellularLocation>
        <location evidence="1">Membrane</location>
        <topology evidence="1">Multi-pass membrane protein</topology>
    </subcellularLocation>
</comment>
<evidence type="ECO:0000313" key="7">
    <source>
        <dbReference type="Proteomes" id="UP000504617"/>
    </source>
</evidence>
<dbReference type="PANTHER" id="PTHR12570">
    <property type="match status" value="1"/>
</dbReference>